<keyword evidence="4" id="KW-1185">Reference proteome</keyword>
<evidence type="ECO:0000256" key="1">
    <source>
        <dbReference type="SAM" id="Coils"/>
    </source>
</evidence>
<reference evidence="3" key="1">
    <citation type="submission" date="2022-09" db="EMBL/GenBank/DDBJ databases">
        <title>Actin cytoskeleton and complex cell architecture in an #Asgard archaeon.</title>
        <authorList>
            <person name="Ponce Toledo R.I."/>
            <person name="Schleper C."/>
            <person name="Rodrigues Oliveira T."/>
            <person name="Wollweber F."/>
            <person name="Xu J."/>
            <person name="Rittmann S."/>
            <person name="Klingl A."/>
            <person name="Pilhofer M."/>
        </authorList>
    </citation>
    <scope>NUCLEOTIDE SEQUENCE</scope>
    <source>
        <strain evidence="3">B-35</strain>
    </source>
</reference>
<proteinExistence type="predicted"/>
<dbReference type="EMBL" id="CP104013">
    <property type="protein sequence ID" value="UYP48524.1"/>
    <property type="molecule type" value="Genomic_DNA"/>
</dbReference>
<protein>
    <submittedName>
        <fullName evidence="3">Uncharacterized protein</fullName>
    </submittedName>
</protein>
<dbReference type="Proteomes" id="UP001208689">
    <property type="component" value="Chromosome"/>
</dbReference>
<keyword evidence="1" id="KW-0175">Coiled coil</keyword>
<evidence type="ECO:0000313" key="3">
    <source>
        <dbReference type="EMBL" id="UYP48524.1"/>
    </source>
</evidence>
<feature type="coiled-coil region" evidence="1">
    <location>
        <begin position="351"/>
        <end position="378"/>
    </location>
</feature>
<name>A0ABY6I1E4_9ARCH</name>
<sequence>MNRAQKSLNLTNILEIISATKNLILENPTSDIDNSQQTLDLIEKITLQQIKDRTEELGKIFSKCEELYLAGDLINTQHILGFLLFQVSKFGISSLQNQVKIFDRKVSRSLHILEELSKLGLESPSELPPMIIQIRYAKLETLWEECQNEESRKDSIHPDIVARIENAQKSLDVYMSKYGISKIDPADKKYQKMWSTTKTSLDLKSKEIRFNHHISTAQKIESLPLAKIELERAYKMIQEHPSHFALEKQRNLIDMIAEIDNQLQNVEEDSKSFLNSTYQLLREFQFKKARQKLDDYKIDLERKGFFDHDSKIKELLEKCTANEFLFENLLEVEKIFEQNDLLGAKAEILKLIEIMQDMDKAELLIDTLKTRILSLQQKMNKNASTGNISSKPFDPFDELEPIKSAIPEEKDEKTQIHSKTSSKQISKKKTSKTENSEQVKKEKDALDALDDLFDQDL</sequence>
<evidence type="ECO:0000256" key="2">
    <source>
        <dbReference type="SAM" id="MobiDB-lite"/>
    </source>
</evidence>
<feature type="compositionally biased region" description="Basic and acidic residues" evidence="2">
    <location>
        <begin position="431"/>
        <end position="446"/>
    </location>
</feature>
<evidence type="ECO:0000313" key="4">
    <source>
        <dbReference type="Proteomes" id="UP001208689"/>
    </source>
</evidence>
<accession>A0ABY6I1E4</accession>
<feature type="compositionally biased region" description="Polar residues" evidence="2">
    <location>
        <begin position="381"/>
        <end position="390"/>
    </location>
</feature>
<feature type="compositionally biased region" description="Basic and acidic residues" evidence="2">
    <location>
        <begin position="406"/>
        <end position="415"/>
    </location>
</feature>
<gene>
    <name evidence="3" type="ORF">NEF87_004809</name>
</gene>
<feature type="compositionally biased region" description="Acidic residues" evidence="2">
    <location>
        <begin position="447"/>
        <end position="457"/>
    </location>
</feature>
<organism evidence="3 4">
    <name type="scientific">Candidatus Lokiarchaeum ossiferum</name>
    <dbReference type="NCBI Taxonomy" id="2951803"/>
    <lineage>
        <taxon>Archaea</taxon>
        <taxon>Promethearchaeati</taxon>
        <taxon>Promethearchaeota</taxon>
        <taxon>Promethearchaeia</taxon>
        <taxon>Promethearchaeales</taxon>
        <taxon>Promethearchaeaceae</taxon>
        <taxon>Candidatus Lokiarchaeum</taxon>
    </lineage>
</organism>
<feature type="region of interest" description="Disordered" evidence="2">
    <location>
        <begin position="381"/>
        <end position="457"/>
    </location>
</feature>